<accession>A0A382PJG5</accession>
<name>A0A382PJG5_9ZZZZ</name>
<dbReference type="InterPro" id="IPR052156">
    <property type="entry name" value="BCAA_Transport_ATP-bd_LivF"/>
</dbReference>
<dbReference type="Pfam" id="PF00005">
    <property type="entry name" value="ABC_tran"/>
    <property type="match status" value="1"/>
</dbReference>
<comment type="similarity">
    <text evidence="1">Belongs to the ABC transporter superfamily.</text>
</comment>
<gene>
    <name evidence="5" type="ORF">METZ01_LOCUS325774</name>
</gene>
<sequence>VPVVRGIDLDVYEGEVVSLLGPNGAGKTTTLITVSGLLPTLGGFVQLLGQQADSRAPHKNARLGLAHVAEDRSLFFDLTVAENLRLGLTGDKLDRAAGM</sequence>
<dbReference type="InterPro" id="IPR027417">
    <property type="entry name" value="P-loop_NTPase"/>
</dbReference>
<dbReference type="GO" id="GO:0015658">
    <property type="term" value="F:branched-chain amino acid transmembrane transporter activity"/>
    <property type="evidence" value="ECO:0007669"/>
    <property type="project" value="TreeGrafter"/>
</dbReference>
<dbReference type="AlphaFoldDB" id="A0A382PJG5"/>
<dbReference type="EMBL" id="UINC01107501">
    <property type="protein sequence ID" value="SVC72920.1"/>
    <property type="molecule type" value="Genomic_DNA"/>
</dbReference>
<evidence type="ECO:0000313" key="5">
    <source>
        <dbReference type="EMBL" id="SVC72920.1"/>
    </source>
</evidence>
<feature type="domain" description="ABC transporter" evidence="4">
    <location>
        <begin position="5"/>
        <end position="91"/>
    </location>
</feature>
<keyword evidence="3" id="KW-0029">Amino-acid transport</keyword>
<dbReference type="GO" id="GO:0016887">
    <property type="term" value="F:ATP hydrolysis activity"/>
    <property type="evidence" value="ECO:0007669"/>
    <property type="project" value="InterPro"/>
</dbReference>
<dbReference type="GO" id="GO:0015807">
    <property type="term" value="P:L-amino acid transport"/>
    <property type="evidence" value="ECO:0007669"/>
    <property type="project" value="TreeGrafter"/>
</dbReference>
<evidence type="ECO:0000259" key="4">
    <source>
        <dbReference type="Pfam" id="PF00005"/>
    </source>
</evidence>
<evidence type="ECO:0000256" key="2">
    <source>
        <dbReference type="ARBA" id="ARBA00022448"/>
    </source>
</evidence>
<keyword evidence="2" id="KW-0813">Transport</keyword>
<feature type="non-terminal residue" evidence="5">
    <location>
        <position position="1"/>
    </location>
</feature>
<dbReference type="Gene3D" id="3.40.50.300">
    <property type="entry name" value="P-loop containing nucleotide triphosphate hydrolases"/>
    <property type="match status" value="1"/>
</dbReference>
<organism evidence="5">
    <name type="scientific">marine metagenome</name>
    <dbReference type="NCBI Taxonomy" id="408172"/>
    <lineage>
        <taxon>unclassified sequences</taxon>
        <taxon>metagenomes</taxon>
        <taxon>ecological metagenomes</taxon>
    </lineage>
</organism>
<proteinExistence type="inferred from homology"/>
<dbReference type="PANTHER" id="PTHR43820:SF4">
    <property type="entry name" value="HIGH-AFFINITY BRANCHED-CHAIN AMINO ACID TRANSPORT ATP-BINDING PROTEIN LIVF"/>
    <property type="match status" value="1"/>
</dbReference>
<reference evidence="5" key="1">
    <citation type="submission" date="2018-05" db="EMBL/GenBank/DDBJ databases">
        <authorList>
            <person name="Lanie J.A."/>
            <person name="Ng W.-L."/>
            <person name="Kazmierczak K.M."/>
            <person name="Andrzejewski T.M."/>
            <person name="Davidsen T.M."/>
            <person name="Wayne K.J."/>
            <person name="Tettelin H."/>
            <person name="Glass J.I."/>
            <person name="Rusch D."/>
            <person name="Podicherti R."/>
            <person name="Tsui H.-C.T."/>
            <person name="Winkler M.E."/>
        </authorList>
    </citation>
    <scope>NUCLEOTIDE SEQUENCE</scope>
</reference>
<feature type="non-terminal residue" evidence="5">
    <location>
        <position position="99"/>
    </location>
</feature>
<dbReference type="PANTHER" id="PTHR43820">
    <property type="entry name" value="HIGH-AFFINITY BRANCHED-CHAIN AMINO ACID TRANSPORT ATP-BINDING PROTEIN LIVF"/>
    <property type="match status" value="1"/>
</dbReference>
<dbReference type="SUPFAM" id="SSF52540">
    <property type="entry name" value="P-loop containing nucleoside triphosphate hydrolases"/>
    <property type="match status" value="1"/>
</dbReference>
<dbReference type="GO" id="GO:0005524">
    <property type="term" value="F:ATP binding"/>
    <property type="evidence" value="ECO:0007669"/>
    <property type="project" value="InterPro"/>
</dbReference>
<dbReference type="InterPro" id="IPR003439">
    <property type="entry name" value="ABC_transporter-like_ATP-bd"/>
</dbReference>
<evidence type="ECO:0000256" key="3">
    <source>
        <dbReference type="ARBA" id="ARBA00022970"/>
    </source>
</evidence>
<protein>
    <recommendedName>
        <fullName evidence="4">ABC transporter domain-containing protein</fullName>
    </recommendedName>
</protein>
<evidence type="ECO:0000256" key="1">
    <source>
        <dbReference type="ARBA" id="ARBA00005417"/>
    </source>
</evidence>